<keyword evidence="3" id="KW-1185">Reference proteome</keyword>
<dbReference type="AlphaFoldDB" id="A0A9P5YN56"/>
<feature type="non-terminal residue" evidence="2">
    <location>
        <position position="253"/>
    </location>
</feature>
<dbReference type="InterPro" id="IPR010730">
    <property type="entry name" value="HET"/>
</dbReference>
<reference evidence="2" key="1">
    <citation type="submission" date="2020-11" db="EMBL/GenBank/DDBJ databases">
        <authorList>
            <consortium name="DOE Joint Genome Institute"/>
            <person name="Ahrendt S."/>
            <person name="Riley R."/>
            <person name="Andreopoulos W."/>
            <person name="Labutti K."/>
            <person name="Pangilinan J."/>
            <person name="Ruiz-Duenas F.J."/>
            <person name="Barrasa J.M."/>
            <person name="Sanchez-Garcia M."/>
            <person name="Camarero S."/>
            <person name="Miyauchi S."/>
            <person name="Serrano A."/>
            <person name="Linde D."/>
            <person name="Babiker R."/>
            <person name="Drula E."/>
            <person name="Ayuso-Fernandez I."/>
            <person name="Pacheco R."/>
            <person name="Padilla G."/>
            <person name="Ferreira P."/>
            <person name="Barriuso J."/>
            <person name="Kellner H."/>
            <person name="Castanera R."/>
            <person name="Alfaro M."/>
            <person name="Ramirez L."/>
            <person name="Pisabarro A.G."/>
            <person name="Kuo A."/>
            <person name="Tritt A."/>
            <person name="Lipzen A."/>
            <person name="He G."/>
            <person name="Yan M."/>
            <person name="Ng V."/>
            <person name="Cullen D."/>
            <person name="Martin F."/>
            <person name="Rosso M.-N."/>
            <person name="Henrissat B."/>
            <person name="Hibbett D."/>
            <person name="Martinez A.T."/>
            <person name="Grigoriev I.V."/>
        </authorList>
    </citation>
    <scope>NUCLEOTIDE SEQUENCE</scope>
    <source>
        <strain evidence="2">CIRM-BRFM 674</strain>
    </source>
</reference>
<dbReference type="Pfam" id="PF06985">
    <property type="entry name" value="HET"/>
    <property type="match status" value="1"/>
</dbReference>
<comment type="caution">
    <text evidence="2">The sequence shown here is derived from an EMBL/GenBank/DDBJ whole genome shotgun (WGS) entry which is preliminary data.</text>
</comment>
<gene>
    <name evidence="2" type="ORF">BDN70DRAFT_845784</name>
</gene>
<proteinExistence type="predicted"/>
<accession>A0A9P5YN56</accession>
<name>A0A9P5YN56_9AGAR</name>
<evidence type="ECO:0000313" key="3">
    <source>
        <dbReference type="Proteomes" id="UP000807469"/>
    </source>
</evidence>
<evidence type="ECO:0000259" key="1">
    <source>
        <dbReference type="Pfam" id="PF06985"/>
    </source>
</evidence>
<evidence type="ECO:0000313" key="2">
    <source>
        <dbReference type="EMBL" id="KAF9470645.1"/>
    </source>
</evidence>
<organism evidence="2 3">
    <name type="scientific">Pholiota conissans</name>
    <dbReference type="NCBI Taxonomy" id="109636"/>
    <lineage>
        <taxon>Eukaryota</taxon>
        <taxon>Fungi</taxon>
        <taxon>Dikarya</taxon>
        <taxon>Basidiomycota</taxon>
        <taxon>Agaricomycotina</taxon>
        <taxon>Agaricomycetes</taxon>
        <taxon>Agaricomycetidae</taxon>
        <taxon>Agaricales</taxon>
        <taxon>Agaricineae</taxon>
        <taxon>Strophariaceae</taxon>
        <taxon>Pholiota</taxon>
    </lineage>
</organism>
<dbReference type="PANTHER" id="PTHR10622:SF10">
    <property type="entry name" value="HET DOMAIN-CONTAINING PROTEIN"/>
    <property type="match status" value="1"/>
</dbReference>
<dbReference type="PANTHER" id="PTHR10622">
    <property type="entry name" value="HET DOMAIN-CONTAINING PROTEIN"/>
    <property type="match status" value="1"/>
</dbReference>
<protein>
    <recommendedName>
        <fullName evidence="1">Heterokaryon incompatibility domain-containing protein</fullName>
    </recommendedName>
</protein>
<sequence>MHLAKALTARFTSTPGKTNIADVTGYAILSHTWIRSLPGEITYDDWQQGDFDTTHPGYRKLVHFCNIAAENYGLLLTWMDTVCINKSSSSELDESIRSMYKWYRSADVCITYLAETVSLAEISKDPWFTRGWTLQELLAPYTLKFYNRDWKQLTQYKNDKQNRKILQKIEEATTISEEELSVDCKVPISRKMQWAANREVTREEDIAYSLMGVFGVSMSIAYGEGCEQAFVHLIKEILNISKNDVLDILNWAG</sequence>
<feature type="domain" description="Heterokaryon incompatibility" evidence="1">
    <location>
        <begin position="26"/>
        <end position="116"/>
    </location>
</feature>
<dbReference type="Proteomes" id="UP000807469">
    <property type="component" value="Unassembled WGS sequence"/>
</dbReference>
<dbReference type="EMBL" id="MU155894">
    <property type="protein sequence ID" value="KAF9470645.1"/>
    <property type="molecule type" value="Genomic_DNA"/>
</dbReference>